<dbReference type="CDD" id="cd01449">
    <property type="entry name" value="TST_Repeat_2"/>
    <property type="match status" value="1"/>
</dbReference>
<dbReference type="RefSeq" id="WP_117319121.1">
    <property type="nucleotide sequence ID" value="NZ_QQSW01000019.1"/>
</dbReference>
<sequence>MAVDTTPVVSVSWLQEHVASPGLVILDASWYLPGDDRDCRAEFEKTHIPGALFFDIDTLVDSRSDLPHMLPPPDEFTAAMRRLGLNGDDRVVVYDSAGLFSAPRAWWMLRVFGHRHVSVLDGGLPAWRAAGGRLASAADERGADRPSGDFTASAPDPALLRSLQQVREAIGSGKEQILDARSAPRFRGDVPEPRPGLRSGHMPGALNLPYAQVLDPDTKCLLPPEQLTARFVEAGIDLQQPVITTCGSGVSACVLSLAMAQASGLDAPVYDGSWAEWGRHSQ</sequence>
<keyword evidence="9" id="KW-1185">Reference proteome</keyword>
<dbReference type="PROSITE" id="PS00380">
    <property type="entry name" value="RHODANESE_1"/>
    <property type="match status" value="1"/>
</dbReference>
<dbReference type="CDD" id="cd01448">
    <property type="entry name" value="TST_Repeat_1"/>
    <property type="match status" value="1"/>
</dbReference>
<evidence type="ECO:0000256" key="3">
    <source>
        <dbReference type="ARBA" id="ARBA00022679"/>
    </source>
</evidence>
<dbReference type="PROSITE" id="PS50206">
    <property type="entry name" value="RHODANESE_3"/>
    <property type="match status" value="2"/>
</dbReference>
<evidence type="ECO:0000256" key="5">
    <source>
        <dbReference type="ARBA" id="ARBA00051793"/>
    </source>
</evidence>
<evidence type="ECO:0000256" key="1">
    <source>
        <dbReference type="ARBA" id="ARBA00004496"/>
    </source>
</evidence>
<keyword evidence="8" id="KW-0670">Pyruvate</keyword>
<dbReference type="SMART" id="SM00450">
    <property type="entry name" value="RHOD"/>
    <property type="match status" value="2"/>
</dbReference>
<keyword evidence="2" id="KW-0963">Cytoplasm</keyword>
<dbReference type="EMBL" id="SLWX01000016">
    <property type="protein sequence ID" value="TCO73230.1"/>
    <property type="molecule type" value="Genomic_DNA"/>
</dbReference>
<dbReference type="NCBIfam" id="NF008557">
    <property type="entry name" value="PRK11493.1"/>
    <property type="match status" value="1"/>
</dbReference>
<dbReference type="AlphaFoldDB" id="A0A4V2SAW8"/>
<gene>
    <name evidence="8" type="ORF">EV688_11666</name>
</gene>
<comment type="caution">
    <text evidence="8">The sequence shown here is derived from an EMBL/GenBank/DDBJ whole genome shotgun (WGS) entry which is preliminary data.</text>
</comment>
<accession>A0A4V2SAW8</accession>
<dbReference type="InterPro" id="IPR036873">
    <property type="entry name" value="Rhodanese-like_dom_sf"/>
</dbReference>
<reference evidence="8 9" key="1">
    <citation type="submission" date="2019-03" db="EMBL/GenBank/DDBJ databases">
        <title>Genomic Encyclopedia of Type Strains, Phase IV (KMG-IV): sequencing the most valuable type-strain genomes for metagenomic binning, comparative biology and taxonomic classification.</title>
        <authorList>
            <person name="Goeker M."/>
        </authorList>
    </citation>
    <scope>NUCLEOTIDE SEQUENCE [LARGE SCALE GENOMIC DNA]</scope>
    <source>
        <strain evidence="8 9">DSM 23344</strain>
    </source>
</reference>
<dbReference type="Pfam" id="PF00581">
    <property type="entry name" value="Rhodanese"/>
    <property type="match status" value="2"/>
</dbReference>
<dbReference type="PROSITE" id="PS00683">
    <property type="entry name" value="RHODANESE_2"/>
    <property type="match status" value="1"/>
</dbReference>
<dbReference type="Proteomes" id="UP000294980">
    <property type="component" value="Unassembled WGS sequence"/>
</dbReference>
<dbReference type="GO" id="GO:0016784">
    <property type="term" value="F:3-mercaptopyruvate sulfurtransferase activity"/>
    <property type="evidence" value="ECO:0007669"/>
    <property type="project" value="UniProtKB-EC"/>
</dbReference>
<proteinExistence type="predicted"/>
<feature type="domain" description="Rhodanese" evidence="7">
    <location>
        <begin position="171"/>
        <end position="282"/>
    </location>
</feature>
<evidence type="ECO:0000313" key="8">
    <source>
        <dbReference type="EMBL" id="TCO73230.1"/>
    </source>
</evidence>
<evidence type="ECO:0000256" key="6">
    <source>
        <dbReference type="RuleBase" id="RU000507"/>
    </source>
</evidence>
<organism evidence="8 9">
    <name type="scientific">Chromatocurvus halotolerans</name>
    <dbReference type="NCBI Taxonomy" id="1132028"/>
    <lineage>
        <taxon>Bacteria</taxon>
        <taxon>Pseudomonadati</taxon>
        <taxon>Pseudomonadota</taxon>
        <taxon>Gammaproteobacteria</taxon>
        <taxon>Cellvibrionales</taxon>
        <taxon>Halieaceae</taxon>
        <taxon>Chromatocurvus</taxon>
    </lineage>
</organism>
<evidence type="ECO:0000259" key="7">
    <source>
        <dbReference type="PROSITE" id="PS50206"/>
    </source>
</evidence>
<evidence type="ECO:0000256" key="4">
    <source>
        <dbReference type="ARBA" id="ARBA00022737"/>
    </source>
</evidence>
<dbReference type="PANTHER" id="PTHR11364:SF27">
    <property type="entry name" value="SULFURTRANSFERASE"/>
    <property type="match status" value="1"/>
</dbReference>
<dbReference type="PANTHER" id="PTHR11364">
    <property type="entry name" value="THIOSULFATE SULFERTANSFERASE"/>
    <property type="match status" value="1"/>
</dbReference>
<evidence type="ECO:0000256" key="2">
    <source>
        <dbReference type="ARBA" id="ARBA00022490"/>
    </source>
</evidence>
<dbReference type="Gene3D" id="3.40.250.10">
    <property type="entry name" value="Rhodanese-like domain"/>
    <property type="match status" value="2"/>
</dbReference>
<keyword evidence="4" id="KW-0677">Repeat</keyword>
<protein>
    <recommendedName>
        <fullName evidence="6">Sulfurtransferase</fullName>
    </recommendedName>
</protein>
<dbReference type="SUPFAM" id="SSF52821">
    <property type="entry name" value="Rhodanese/Cell cycle control phosphatase"/>
    <property type="match status" value="2"/>
</dbReference>
<comment type="subcellular location">
    <subcellularLocation>
        <location evidence="1">Cytoplasm</location>
    </subcellularLocation>
</comment>
<dbReference type="InterPro" id="IPR045078">
    <property type="entry name" value="TST/MPST-like"/>
</dbReference>
<dbReference type="InterPro" id="IPR001307">
    <property type="entry name" value="Thiosulphate_STrfase_CS"/>
</dbReference>
<feature type="domain" description="Rhodanese" evidence="7">
    <location>
        <begin position="19"/>
        <end position="136"/>
    </location>
</feature>
<dbReference type="FunFam" id="3.40.250.10:FF:000001">
    <property type="entry name" value="Sulfurtransferase"/>
    <property type="match status" value="1"/>
</dbReference>
<dbReference type="GO" id="GO:0004792">
    <property type="term" value="F:thiosulfate-cyanide sulfurtransferase activity"/>
    <property type="evidence" value="ECO:0007669"/>
    <property type="project" value="InterPro"/>
</dbReference>
<dbReference type="OrthoDB" id="9781034at2"/>
<name>A0A4V2SAW8_9GAMM</name>
<keyword evidence="3 6" id="KW-0808">Transferase</keyword>
<dbReference type="InterPro" id="IPR001763">
    <property type="entry name" value="Rhodanese-like_dom"/>
</dbReference>
<evidence type="ECO:0000313" key="9">
    <source>
        <dbReference type="Proteomes" id="UP000294980"/>
    </source>
</evidence>
<dbReference type="FunFam" id="3.40.250.10:FF:000015">
    <property type="entry name" value="Sulfurtransferase"/>
    <property type="match status" value="1"/>
</dbReference>
<comment type="catalytic activity">
    <reaction evidence="5">
        <text>2-oxo-3-sulfanylpropanoate + [thioredoxin]-dithiol = [thioredoxin]-disulfide + hydrogen sulfide + pyruvate + H(+)</text>
        <dbReference type="Rhea" id="RHEA:21740"/>
        <dbReference type="Rhea" id="RHEA-COMP:10698"/>
        <dbReference type="Rhea" id="RHEA-COMP:10700"/>
        <dbReference type="ChEBI" id="CHEBI:15361"/>
        <dbReference type="ChEBI" id="CHEBI:15378"/>
        <dbReference type="ChEBI" id="CHEBI:29919"/>
        <dbReference type="ChEBI" id="CHEBI:29950"/>
        <dbReference type="ChEBI" id="CHEBI:50058"/>
        <dbReference type="ChEBI" id="CHEBI:57678"/>
        <dbReference type="EC" id="2.8.1.2"/>
    </reaction>
    <physiologicalReaction direction="left-to-right" evidence="5">
        <dbReference type="Rhea" id="RHEA:21741"/>
    </physiologicalReaction>
</comment>
<dbReference type="GO" id="GO:0005737">
    <property type="term" value="C:cytoplasm"/>
    <property type="evidence" value="ECO:0007669"/>
    <property type="project" value="UniProtKB-SubCell"/>
</dbReference>